<sequence length="234" mass="25690">MIYPLLIDSLLLGVQHSFEPDHMAAVSVLATERKKHNTGYGRLIWRSSQWALGHSLTLILFSGLALLLRTALPLNLSRWAELAVGPLMLWLGWEAIRRNHQLKRMMAEHKKFAEHEHMVNALHLHGSQGEEIALNVLSRSFWVGMLHGLAGTGGACAVALTLAAKDTATAIGIIALQSLGIVLAMTTYSCVMAFSVSRFIERNQQAFKLINATVGVLSIAVGLVWIYNGFLGKQ</sequence>
<name>A0ABQ2AB16_9BACT</name>
<keyword evidence="1" id="KW-0812">Transmembrane</keyword>
<feature type="transmembrane region" description="Helical" evidence="1">
    <location>
        <begin position="206"/>
        <end position="227"/>
    </location>
</feature>
<dbReference type="InterPro" id="IPR052776">
    <property type="entry name" value="Chloro_ReproSupport/MetalTrans"/>
</dbReference>
<organism evidence="2 3">
    <name type="scientific">Hymenobacter frigidus</name>
    <dbReference type="NCBI Taxonomy" id="1524095"/>
    <lineage>
        <taxon>Bacteria</taxon>
        <taxon>Pseudomonadati</taxon>
        <taxon>Bacteroidota</taxon>
        <taxon>Cytophagia</taxon>
        <taxon>Cytophagales</taxon>
        <taxon>Hymenobacteraceae</taxon>
        <taxon>Hymenobacter</taxon>
    </lineage>
</organism>
<feature type="transmembrane region" description="Helical" evidence="1">
    <location>
        <begin position="170"/>
        <end position="194"/>
    </location>
</feature>
<reference evidence="3" key="1">
    <citation type="journal article" date="2019" name="Int. J. Syst. Evol. Microbiol.">
        <title>The Global Catalogue of Microorganisms (GCM) 10K type strain sequencing project: providing services to taxonomists for standard genome sequencing and annotation.</title>
        <authorList>
            <consortium name="The Broad Institute Genomics Platform"/>
            <consortium name="The Broad Institute Genome Sequencing Center for Infectious Disease"/>
            <person name="Wu L."/>
            <person name="Ma J."/>
        </authorList>
    </citation>
    <scope>NUCLEOTIDE SEQUENCE [LARGE SCALE GENOMIC DNA]</scope>
    <source>
        <strain evidence="3">CGMCC 1.14966</strain>
    </source>
</reference>
<feature type="transmembrane region" description="Helical" evidence="1">
    <location>
        <begin position="78"/>
        <end position="96"/>
    </location>
</feature>
<dbReference type="Proteomes" id="UP000637774">
    <property type="component" value="Unassembled WGS sequence"/>
</dbReference>
<keyword evidence="1" id="KW-0472">Membrane</keyword>
<proteinExistence type="predicted"/>
<dbReference type="PANTHER" id="PTHR33876">
    <property type="entry name" value="UNNAMED PRODUCT"/>
    <property type="match status" value="1"/>
</dbReference>
<feature type="transmembrane region" description="Helical" evidence="1">
    <location>
        <begin position="141"/>
        <end position="164"/>
    </location>
</feature>
<dbReference type="RefSeq" id="WP_188562568.1">
    <property type="nucleotide sequence ID" value="NZ_BMGY01000025.1"/>
</dbReference>
<evidence type="ECO:0000313" key="3">
    <source>
        <dbReference type="Proteomes" id="UP000637774"/>
    </source>
</evidence>
<protein>
    <submittedName>
        <fullName evidence="2">Hydantoin utilization protein A</fullName>
    </submittedName>
</protein>
<keyword evidence="3" id="KW-1185">Reference proteome</keyword>
<keyword evidence="1" id="KW-1133">Transmembrane helix</keyword>
<dbReference type="EMBL" id="BMGY01000025">
    <property type="protein sequence ID" value="GGH87492.1"/>
    <property type="molecule type" value="Genomic_DNA"/>
</dbReference>
<gene>
    <name evidence="2" type="ORF">GCM10011495_26530</name>
</gene>
<comment type="caution">
    <text evidence="2">The sequence shown here is derived from an EMBL/GenBank/DDBJ whole genome shotgun (WGS) entry which is preliminary data.</text>
</comment>
<feature type="transmembrane region" description="Helical" evidence="1">
    <location>
        <begin position="50"/>
        <end position="72"/>
    </location>
</feature>
<evidence type="ECO:0000313" key="2">
    <source>
        <dbReference type="EMBL" id="GGH87492.1"/>
    </source>
</evidence>
<accession>A0ABQ2AB16</accession>
<dbReference type="PANTHER" id="PTHR33876:SF4">
    <property type="entry name" value="CHLOROPLAST PROTEIN FOR GROWTH AND FERTILITY 2"/>
    <property type="match status" value="1"/>
</dbReference>
<evidence type="ECO:0000256" key="1">
    <source>
        <dbReference type="SAM" id="Phobius"/>
    </source>
</evidence>